<dbReference type="AlphaFoldDB" id="A0A1Q8E8V0"/>
<dbReference type="RefSeq" id="WP_075104570.1">
    <property type="nucleotide sequence ID" value="NZ_MSJM01000003.1"/>
</dbReference>
<proteinExistence type="predicted"/>
<dbReference type="PROSITE" id="PS51186">
    <property type="entry name" value="GNAT"/>
    <property type="match status" value="1"/>
</dbReference>
<gene>
    <name evidence="2" type="ORF">BU202_04300</name>
</gene>
<evidence type="ECO:0000259" key="1">
    <source>
        <dbReference type="PROSITE" id="PS51186"/>
    </source>
</evidence>
<reference evidence="3" key="1">
    <citation type="submission" date="2016-12" db="EMBL/GenBank/DDBJ databases">
        <authorList>
            <person name="Gulvik C.A."/>
        </authorList>
    </citation>
    <scope>NUCLEOTIDE SEQUENCE [LARGE SCALE GENOMIC DNA]</scope>
    <source>
        <strain evidence="3">NED12-00049-6B</strain>
    </source>
</reference>
<dbReference type="InterPro" id="IPR000182">
    <property type="entry name" value="GNAT_dom"/>
</dbReference>
<evidence type="ECO:0000313" key="3">
    <source>
        <dbReference type="Proteomes" id="UP000186890"/>
    </source>
</evidence>
<feature type="domain" description="N-acetyltransferase" evidence="1">
    <location>
        <begin position="1"/>
        <end position="166"/>
    </location>
</feature>
<organism evidence="2 3">
    <name type="scientific">Streptococcus cuniculi</name>
    <dbReference type="NCBI Taxonomy" id="1432788"/>
    <lineage>
        <taxon>Bacteria</taxon>
        <taxon>Bacillati</taxon>
        <taxon>Bacillota</taxon>
        <taxon>Bacilli</taxon>
        <taxon>Lactobacillales</taxon>
        <taxon>Streptococcaceae</taxon>
        <taxon>Streptococcus</taxon>
    </lineage>
</organism>
<keyword evidence="3" id="KW-1185">Reference proteome</keyword>
<protein>
    <submittedName>
        <fullName evidence="2">GNAT family N-acetyltransferase</fullName>
    </submittedName>
</protein>
<dbReference type="SUPFAM" id="SSF55729">
    <property type="entry name" value="Acyl-CoA N-acyltransferases (Nat)"/>
    <property type="match status" value="1"/>
</dbReference>
<sequence>MEIRLAHPNEVNAICQIFEEARAFLAQAGSSQWQGVYPNEEDVFEDILSGRGYVAIVEGKVAAYAAVQIGNEPAYNDIYDGKWQHNNFLYTTFHRVAVAGAFRGQQIIQTFLQGLIEGQKGPDFRCDTHEKNVAMQHILEKLGFIYCGKVPIDGERLAYQKIKTKRETSLYQEIAEDDRWMLGRND</sequence>
<dbReference type="Proteomes" id="UP000186890">
    <property type="component" value="Unassembled WGS sequence"/>
</dbReference>
<dbReference type="OrthoDB" id="9796381at2"/>
<accession>A0A1Q8E8V0</accession>
<keyword evidence="2" id="KW-0808">Transferase</keyword>
<dbReference type="Gene3D" id="3.40.630.30">
    <property type="match status" value="1"/>
</dbReference>
<dbReference type="GO" id="GO:0016747">
    <property type="term" value="F:acyltransferase activity, transferring groups other than amino-acyl groups"/>
    <property type="evidence" value="ECO:0007669"/>
    <property type="project" value="InterPro"/>
</dbReference>
<dbReference type="InterPro" id="IPR016181">
    <property type="entry name" value="Acyl_CoA_acyltransferase"/>
</dbReference>
<dbReference type="Pfam" id="PF00583">
    <property type="entry name" value="Acetyltransf_1"/>
    <property type="match status" value="1"/>
</dbReference>
<comment type="caution">
    <text evidence="2">The sequence shown here is derived from an EMBL/GenBank/DDBJ whole genome shotgun (WGS) entry which is preliminary data.</text>
</comment>
<name>A0A1Q8E8V0_9STRE</name>
<dbReference type="EMBL" id="MSJM01000003">
    <property type="protein sequence ID" value="OLF48220.1"/>
    <property type="molecule type" value="Genomic_DNA"/>
</dbReference>
<evidence type="ECO:0000313" key="2">
    <source>
        <dbReference type="EMBL" id="OLF48220.1"/>
    </source>
</evidence>